<dbReference type="Gene3D" id="3.30.465.10">
    <property type="match status" value="1"/>
</dbReference>
<keyword evidence="9" id="KW-1185">Reference proteome</keyword>
<evidence type="ECO:0000259" key="7">
    <source>
        <dbReference type="PROSITE" id="PS51387"/>
    </source>
</evidence>
<dbReference type="InterPro" id="IPR006094">
    <property type="entry name" value="Oxid_FAD_bind_N"/>
</dbReference>
<organism evidence="8 9">
    <name type="scientific">Glonium stellatum</name>
    <dbReference type="NCBI Taxonomy" id="574774"/>
    <lineage>
        <taxon>Eukaryota</taxon>
        <taxon>Fungi</taxon>
        <taxon>Dikarya</taxon>
        <taxon>Ascomycota</taxon>
        <taxon>Pezizomycotina</taxon>
        <taxon>Dothideomycetes</taxon>
        <taxon>Pleosporomycetidae</taxon>
        <taxon>Gloniales</taxon>
        <taxon>Gloniaceae</taxon>
        <taxon>Glonium</taxon>
    </lineage>
</organism>
<reference evidence="8 9" key="1">
    <citation type="journal article" date="2016" name="Nat. Commun.">
        <title>Ectomycorrhizal ecology is imprinted in the genome of the dominant symbiotic fungus Cenococcum geophilum.</title>
        <authorList>
            <consortium name="DOE Joint Genome Institute"/>
            <person name="Peter M."/>
            <person name="Kohler A."/>
            <person name="Ohm R.A."/>
            <person name="Kuo A."/>
            <person name="Krutzmann J."/>
            <person name="Morin E."/>
            <person name="Arend M."/>
            <person name="Barry K.W."/>
            <person name="Binder M."/>
            <person name="Choi C."/>
            <person name="Clum A."/>
            <person name="Copeland A."/>
            <person name="Grisel N."/>
            <person name="Haridas S."/>
            <person name="Kipfer T."/>
            <person name="LaButti K."/>
            <person name="Lindquist E."/>
            <person name="Lipzen A."/>
            <person name="Maire R."/>
            <person name="Meier B."/>
            <person name="Mihaltcheva S."/>
            <person name="Molinier V."/>
            <person name="Murat C."/>
            <person name="Poggeler S."/>
            <person name="Quandt C.A."/>
            <person name="Sperisen C."/>
            <person name="Tritt A."/>
            <person name="Tisserant E."/>
            <person name="Crous P.W."/>
            <person name="Henrissat B."/>
            <person name="Nehls U."/>
            <person name="Egli S."/>
            <person name="Spatafora J.W."/>
            <person name="Grigoriev I.V."/>
            <person name="Martin F.M."/>
        </authorList>
    </citation>
    <scope>NUCLEOTIDE SEQUENCE [LARGE SCALE GENOMIC DNA]</scope>
    <source>
        <strain evidence="8 9">CBS 207.34</strain>
    </source>
</reference>
<dbReference type="GO" id="GO:0016491">
    <property type="term" value="F:oxidoreductase activity"/>
    <property type="evidence" value="ECO:0007669"/>
    <property type="project" value="UniProtKB-KW"/>
</dbReference>
<dbReference type="EMBL" id="KV749429">
    <property type="protein sequence ID" value="OCL09494.1"/>
    <property type="molecule type" value="Genomic_DNA"/>
</dbReference>
<dbReference type="SUPFAM" id="SSF56176">
    <property type="entry name" value="FAD-binding/transporter-associated domain-like"/>
    <property type="match status" value="1"/>
</dbReference>
<keyword evidence="6" id="KW-0732">Signal</keyword>
<dbReference type="PANTHER" id="PTHR42973">
    <property type="entry name" value="BINDING OXIDOREDUCTASE, PUTATIVE (AFU_ORTHOLOGUE AFUA_1G17690)-RELATED"/>
    <property type="match status" value="1"/>
</dbReference>
<sequence length="474" mass="51225">MWWPTTMTLSEFLNWLCIVQLISGVMSVDTSSLQALLSPGARIDSDASQSPRWSEYKAPRPGSVVHPATEEDVQITVKWAINRSVPFLVQNGGNGWATTFKLDQTGILIHLDQLRSVTFNSNNTQATVEGGALISDVVAAAAAHSALVLTGTCNCVGALGAMLGGGFSNLMGQYGLAVDNFVSLNLVKPNGEAVTVTPRNAGLWWALRGAGPNFGVVTSAVLKAYPVPASRLSAWTGPLVFQPAQLEPVVRAIQNLTLAPEMALSLNFINQAGSPIILTTVFYHGTEDTGRAAFKSLFDIGPIADSTAVQPYAAWNDGSNGPCVKGGRRPNWGVGLASMDPGSWRDVYDVWAELIKWPSAENSSVLMNLLPTDKARSLPDSSSAYPFRSTVKMFAVFGAFYRDPAFDATAVSYGQRARRLWQATDGLAQHSTYINNAFGDESLQTIYGNSLERLRQLKEQIDPEGRFNEWFPLS</sequence>
<feature type="chain" id="PRO_5034535216" evidence="6">
    <location>
        <begin position="28"/>
        <end position="474"/>
    </location>
</feature>
<dbReference type="Pfam" id="PF01565">
    <property type="entry name" value="FAD_binding_4"/>
    <property type="match status" value="1"/>
</dbReference>
<feature type="domain" description="FAD-binding PCMH-type" evidence="7">
    <location>
        <begin position="57"/>
        <end position="227"/>
    </location>
</feature>
<evidence type="ECO:0000256" key="3">
    <source>
        <dbReference type="ARBA" id="ARBA00022630"/>
    </source>
</evidence>
<dbReference type="InterPro" id="IPR012951">
    <property type="entry name" value="BBE"/>
</dbReference>
<evidence type="ECO:0000256" key="1">
    <source>
        <dbReference type="ARBA" id="ARBA00001974"/>
    </source>
</evidence>
<accession>A0A8E2JTY7</accession>
<dbReference type="Gene3D" id="3.40.462.20">
    <property type="match status" value="1"/>
</dbReference>
<dbReference type="GO" id="GO:0071949">
    <property type="term" value="F:FAD binding"/>
    <property type="evidence" value="ECO:0007669"/>
    <property type="project" value="InterPro"/>
</dbReference>
<dbReference type="Pfam" id="PF08031">
    <property type="entry name" value="BBE"/>
    <property type="match status" value="1"/>
</dbReference>
<comment type="similarity">
    <text evidence="2">Belongs to the oxygen-dependent FAD-linked oxidoreductase family.</text>
</comment>
<dbReference type="InterPro" id="IPR050416">
    <property type="entry name" value="FAD-linked_Oxidoreductase"/>
</dbReference>
<keyword evidence="5" id="KW-0560">Oxidoreductase</keyword>
<dbReference type="InterPro" id="IPR016166">
    <property type="entry name" value="FAD-bd_PCMH"/>
</dbReference>
<dbReference type="PANTHER" id="PTHR42973:SF39">
    <property type="entry name" value="FAD-BINDING PCMH-TYPE DOMAIN-CONTAINING PROTEIN"/>
    <property type="match status" value="1"/>
</dbReference>
<dbReference type="InterPro" id="IPR036318">
    <property type="entry name" value="FAD-bd_PCMH-like_sf"/>
</dbReference>
<feature type="signal peptide" evidence="6">
    <location>
        <begin position="1"/>
        <end position="27"/>
    </location>
</feature>
<dbReference type="InterPro" id="IPR016169">
    <property type="entry name" value="FAD-bd_PCMH_sub2"/>
</dbReference>
<evidence type="ECO:0000256" key="6">
    <source>
        <dbReference type="SAM" id="SignalP"/>
    </source>
</evidence>
<dbReference type="OrthoDB" id="415825at2759"/>
<dbReference type="Gene3D" id="3.30.43.10">
    <property type="entry name" value="Uridine Diphospho-n-acetylenolpyruvylglucosamine Reductase, domain 2"/>
    <property type="match status" value="1"/>
</dbReference>
<evidence type="ECO:0000313" key="8">
    <source>
        <dbReference type="EMBL" id="OCL09494.1"/>
    </source>
</evidence>
<dbReference type="PROSITE" id="PS51387">
    <property type="entry name" value="FAD_PCMH"/>
    <property type="match status" value="1"/>
</dbReference>
<keyword evidence="3" id="KW-0285">Flavoprotein</keyword>
<dbReference type="Proteomes" id="UP000250140">
    <property type="component" value="Unassembled WGS sequence"/>
</dbReference>
<evidence type="ECO:0000256" key="4">
    <source>
        <dbReference type="ARBA" id="ARBA00022827"/>
    </source>
</evidence>
<evidence type="ECO:0000256" key="5">
    <source>
        <dbReference type="ARBA" id="ARBA00023002"/>
    </source>
</evidence>
<dbReference type="InterPro" id="IPR016167">
    <property type="entry name" value="FAD-bd_PCMH_sub1"/>
</dbReference>
<dbReference type="AlphaFoldDB" id="A0A8E2JTY7"/>
<name>A0A8E2JTY7_9PEZI</name>
<comment type="cofactor">
    <cofactor evidence="1">
        <name>FAD</name>
        <dbReference type="ChEBI" id="CHEBI:57692"/>
    </cofactor>
</comment>
<keyword evidence="4" id="KW-0274">FAD</keyword>
<proteinExistence type="inferred from homology"/>
<evidence type="ECO:0000256" key="2">
    <source>
        <dbReference type="ARBA" id="ARBA00005466"/>
    </source>
</evidence>
<protein>
    <submittedName>
        <fullName evidence="8">FAD-binding domain-containing protein</fullName>
    </submittedName>
</protein>
<gene>
    <name evidence="8" type="ORF">AOQ84DRAFT_438936</name>
</gene>
<evidence type="ECO:0000313" key="9">
    <source>
        <dbReference type="Proteomes" id="UP000250140"/>
    </source>
</evidence>